<evidence type="ECO:0000256" key="1">
    <source>
        <dbReference type="SAM" id="MobiDB-lite"/>
    </source>
</evidence>
<reference evidence="2" key="1">
    <citation type="journal article" date="2018" name="Genome Biol. Evol.">
        <title>Genomics and development of Lentinus tigrinus, a white-rot wood-decaying mushroom with dimorphic fruiting bodies.</title>
        <authorList>
            <person name="Wu B."/>
            <person name="Xu Z."/>
            <person name="Knudson A."/>
            <person name="Carlson A."/>
            <person name="Chen N."/>
            <person name="Kovaka S."/>
            <person name="LaButti K."/>
            <person name="Lipzen A."/>
            <person name="Pennachio C."/>
            <person name="Riley R."/>
            <person name="Schakwitz W."/>
            <person name="Umezawa K."/>
            <person name="Ohm R.A."/>
            <person name="Grigoriev I.V."/>
            <person name="Nagy L.G."/>
            <person name="Gibbons J."/>
            <person name="Hibbett D."/>
        </authorList>
    </citation>
    <scope>NUCLEOTIDE SEQUENCE [LARGE SCALE GENOMIC DNA]</scope>
    <source>
        <strain evidence="2">ALCF2SS1-6</strain>
    </source>
</reference>
<feature type="compositionally biased region" description="Acidic residues" evidence="1">
    <location>
        <begin position="142"/>
        <end position="180"/>
    </location>
</feature>
<sequence length="379" mass="41265">MDRSSCGATAPHSQELAPSTPAGLATDQCSVDPRPTSSAPLPARQIAIVDDKDRVCDTTQSAIQVYQASATGAKRVKCNARMTVTKPIPTARPASRRGVPSHATVKQPIDIDATDSERRTPKSRLRPSPRSSTKRRMQDRDSDGDEDGDDDDDNNNNEDADYQQEEEEEEEEDDVLEIDYDEHSSDYESNIITKARPPPAKKQKRNKGETCLACARAGQATECAKRPCSFLKGESSYVLVIAIVVVNLSPEELATPDDHALPAFVRKLNDNFALVIEYLERIQDIYDSLDTRLGQAEDLLHAQLSAPSEPRPRALATLGCGAKNFYGPAVFFANATDMPTYSGVADQQRTPGPVPKPIPAVVIVNAFPAQMCTNVSVPT</sequence>
<evidence type="ECO:0000313" key="3">
    <source>
        <dbReference type="Proteomes" id="UP000313359"/>
    </source>
</evidence>
<dbReference type="AlphaFoldDB" id="A0A5C2S3D6"/>
<keyword evidence="3" id="KW-1185">Reference proteome</keyword>
<accession>A0A5C2S3D6</accession>
<feature type="region of interest" description="Disordered" evidence="1">
    <location>
        <begin position="84"/>
        <end position="204"/>
    </location>
</feature>
<proteinExistence type="predicted"/>
<evidence type="ECO:0000313" key="2">
    <source>
        <dbReference type="EMBL" id="RPD57992.1"/>
    </source>
</evidence>
<feature type="region of interest" description="Disordered" evidence="1">
    <location>
        <begin position="1"/>
        <end position="45"/>
    </location>
</feature>
<organism evidence="2 3">
    <name type="scientific">Lentinus tigrinus ALCF2SS1-6</name>
    <dbReference type="NCBI Taxonomy" id="1328759"/>
    <lineage>
        <taxon>Eukaryota</taxon>
        <taxon>Fungi</taxon>
        <taxon>Dikarya</taxon>
        <taxon>Basidiomycota</taxon>
        <taxon>Agaricomycotina</taxon>
        <taxon>Agaricomycetes</taxon>
        <taxon>Polyporales</taxon>
        <taxon>Polyporaceae</taxon>
        <taxon>Lentinus</taxon>
    </lineage>
</organism>
<protein>
    <submittedName>
        <fullName evidence="2">Uncharacterized protein</fullName>
    </submittedName>
</protein>
<name>A0A5C2S3D6_9APHY</name>
<gene>
    <name evidence="2" type="ORF">L227DRAFT_565159</name>
</gene>
<feature type="compositionally biased region" description="Basic residues" evidence="1">
    <location>
        <begin position="121"/>
        <end position="135"/>
    </location>
</feature>
<dbReference type="EMBL" id="ML122278">
    <property type="protein sequence ID" value="RPD57992.1"/>
    <property type="molecule type" value="Genomic_DNA"/>
</dbReference>
<dbReference type="Proteomes" id="UP000313359">
    <property type="component" value="Unassembled WGS sequence"/>
</dbReference>